<evidence type="ECO:0000256" key="1">
    <source>
        <dbReference type="SAM" id="Phobius"/>
    </source>
</evidence>
<proteinExistence type="predicted"/>
<keyword evidence="1" id="KW-1133">Transmembrane helix</keyword>
<accession>A0ABX2XV44</accession>
<dbReference type="Proteomes" id="UP000093336">
    <property type="component" value="Unassembled WGS sequence"/>
</dbReference>
<comment type="caution">
    <text evidence="2">The sequence shown here is derived from an EMBL/GenBank/DDBJ whole genome shotgun (WGS) entry which is preliminary data.</text>
</comment>
<name>A0ABX2XV44_9GAMM</name>
<gene>
    <name evidence="2" type="ORF">A8135_00115</name>
</gene>
<keyword evidence="1" id="KW-0472">Membrane</keyword>
<evidence type="ECO:0000313" key="2">
    <source>
        <dbReference type="EMBL" id="OCH98484.1"/>
    </source>
</evidence>
<keyword evidence="1" id="KW-0812">Transmembrane</keyword>
<dbReference type="EMBL" id="LYOZ01000010">
    <property type="protein sequence ID" value="OCH98484.1"/>
    <property type="molecule type" value="Genomic_DNA"/>
</dbReference>
<reference evidence="2 3" key="1">
    <citation type="submission" date="2016-05" db="EMBL/GenBank/DDBJ databases">
        <authorList>
            <person name="Prochazka B."/>
            <person name="Indra A."/>
            <person name="Hasenberger P."/>
            <person name="Blaschitz M."/>
            <person name="Wagner L."/>
            <person name="Wewalka G."/>
            <person name="Sorschag S."/>
            <person name="Schmid D."/>
            <person name="Ruppitsch W."/>
        </authorList>
    </citation>
    <scope>NUCLEOTIDE SEQUENCE [LARGE SCALE GENOMIC DNA]</scope>
    <source>
        <strain evidence="2 3">974010_12</strain>
    </source>
</reference>
<sequence>MLFNCHWSIVIKLMIGLLLLIQIAAILTNPTPNPQLLQLTFMNKQWLLYKRNCSEPLVYETIRIIIHTKLFFLLELQTTGKGRLVIIFSDQINDATIRQLKLYEKYIQV</sequence>
<evidence type="ECO:0000313" key="3">
    <source>
        <dbReference type="Proteomes" id="UP000093336"/>
    </source>
</evidence>
<keyword evidence="3" id="KW-1185">Reference proteome</keyword>
<feature type="transmembrane region" description="Helical" evidence="1">
    <location>
        <begin position="6"/>
        <end position="27"/>
    </location>
</feature>
<protein>
    <submittedName>
        <fullName evidence="2">Uncharacterized protein</fullName>
    </submittedName>
</protein>
<organism evidence="2 3">
    <name type="scientific">Legionella jamestowniensis</name>
    <dbReference type="NCBI Taxonomy" id="455"/>
    <lineage>
        <taxon>Bacteria</taxon>
        <taxon>Pseudomonadati</taxon>
        <taxon>Pseudomonadota</taxon>
        <taxon>Gammaproteobacteria</taxon>
        <taxon>Legionellales</taxon>
        <taxon>Legionellaceae</taxon>
        <taxon>Legionella</taxon>
    </lineage>
</organism>